<evidence type="ECO:0000313" key="3">
    <source>
        <dbReference type="EMBL" id="KIJ93259.1"/>
    </source>
</evidence>
<dbReference type="Proteomes" id="UP000054477">
    <property type="component" value="Unassembled WGS sequence"/>
</dbReference>
<reference evidence="4" key="2">
    <citation type="submission" date="2015-01" db="EMBL/GenBank/DDBJ databases">
        <title>Evolutionary Origins and Diversification of the Mycorrhizal Mutualists.</title>
        <authorList>
            <consortium name="DOE Joint Genome Institute"/>
            <consortium name="Mycorrhizal Genomics Consortium"/>
            <person name="Kohler A."/>
            <person name="Kuo A."/>
            <person name="Nagy L.G."/>
            <person name="Floudas D."/>
            <person name="Copeland A."/>
            <person name="Barry K.W."/>
            <person name="Cichocki N."/>
            <person name="Veneault-Fourrey C."/>
            <person name="LaButti K."/>
            <person name="Lindquist E.A."/>
            <person name="Lipzen A."/>
            <person name="Lundell T."/>
            <person name="Morin E."/>
            <person name="Murat C."/>
            <person name="Riley R."/>
            <person name="Ohm R."/>
            <person name="Sun H."/>
            <person name="Tunlid A."/>
            <person name="Henrissat B."/>
            <person name="Grigoriev I.V."/>
            <person name="Hibbett D.S."/>
            <person name="Martin F."/>
        </authorList>
    </citation>
    <scope>NUCLEOTIDE SEQUENCE [LARGE SCALE GENOMIC DNA]</scope>
    <source>
        <strain evidence="4">LaAM-08-1</strain>
    </source>
</reference>
<feature type="compositionally biased region" description="Low complexity" evidence="2">
    <location>
        <begin position="538"/>
        <end position="547"/>
    </location>
</feature>
<accession>A0A0C9WIN6</accession>
<evidence type="ECO:0000256" key="1">
    <source>
        <dbReference type="ARBA" id="ARBA00022581"/>
    </source>
</evidence>
<keyword evidence="4" id="KW-1185">Reference proteome</keyword>
<feature type="compositionally biased region" description="Acidic residues" evidence="2">
    <location>
        <begin position="588"/>
        <end position="598"/>
    </location>
</feature>
<protein>
    <submittedName>
        <fullName evidence="3">Uncharacterized protein</fullName>
    </submittedName>
</protein>
<feature type="region of interest" description="Disordered" evidence="2">
    <location>
        <begin position="189"/>
        <end position="219"/>
    </location>
</feature>
<feature type="compositionally biased region" description="Pro residues" evidence="2">
    <location>
        <begin position="289"/>
        <end position="298"/>
    </location>
</feature>
<feature type="compositionally biased region" description="Basic and acidic residues" evidence="2">
    <location>
        <begin position="557"/>
        <end position="579"/>
    </location>
</feature>
<feature type="region of interest" description="Disordered" evidence="2">
    <location>
        <begin position="282"/>
        <end position="307"/>
    </location>
</feature>
<dbReference type="OrthoDB" id="3266602at2759"/>
<gene>
    <name evidence="3" type="ORF">K443DRAFT_684648</name>
</gene>
<dbReference type="PANTHER" id="PTHR13037">
    <property type="entry name" value="FORMIN"/>
    <property type="match status" value="1"/>
</dbReference>
<dbReference type="AlphaFoldDB" id="A0A0C9WIN6"/>
<feature type="region of interest" description="Disordered" evidence="2">
    <location>
        <begin position="499"/>
        <end position="629"/>
    </location>
</feature>
<proteinExistence type="predicted"/>
<dbReference type="PANTHER" id="PTHR13037:SF24">
    <property type="entry name" value="POLYCOMB PROTEIN PCL-RELATED"/>
    <property type="match status" value="1"/>
</dbReference>
<keyword evidence="1" id="KW-0945">Host-virus interaction</keyword>
<dbReference type="EMBL" id="KN838855">
    <property type="protein sequence ID" value="KIJ93259.1"/>
    <property type="molecule type" value="Genomic_DNA"/>
</dbReference>
<dbReference type="HOGENOM" id="CLU_294928_0_0_1"/>
<organism evidence="3 4">
    <name type="scientific">Laccaria amethystina LaAM-08-1</name>
    <dbReference type="NCBI Taxonomy" id="1095629"/>
    <lineage>
        <taxon>Eukaryota</taxon>
        <taxon>Fungi</taxon>
        <taxon>Dikarya</taxon>
        <taxon>Basidiomycota</taxon>
        <taxon>Agaricomycotina</taxon>
        <taxon>Agaricomycetes</taxon>
        <taxon>Agaricomycetidae</taxon>
        <taxon>Agaricales</taxon>
        <taxon>Agaricineae</taxon>
        <taxon>Hydnangiaceae</taxon>
        <taxon>Laccaria</taxon>
    </lineage>
</organism>
<evidence type="ECO:0000313" key="4">
    <source>
        <dbReference type="Proteomes" id="UP000054477"/>
    </source>
</evidence>
<sequence length="1027" mass="111623">MEVDRPPGPRVVVPSNAPSLRIIQGSVTVCAEPGCGALIEYYSAVGSRCDRCTIRRKARDFYAMRGGALNGVGIPGNGNPHVRRPSMNGVSVSGAHQLTNPSKPFMSMPHQIQRPHPSISHSFGGVGPYLNHFNSRGEMVQLASRTIVPPLPTSAPIRLCNTLGCNAVLLPQYHHQYPGRLCKRCQQSQVHPMPPPAPVQSQMHRPPLRPPSSKSTVEGEADPAIDLTNLDAGLGDAEDDDVEMDDDVLELELTYPEPPLPANPSPSPFVTVPLVLATKANPSLLSPTPRTPSVPRAPPTNNHRKRRKFDDVGTGAVALDGGCGRYSRSEFGQAKMKIPTRKTSLKLCSSPNCTGVVSPDSRAKRCVGCVMRGWRTLTVGFGVVVDDDNEEGCEERNEDEEWVGRCSEEDEEKGKNKKKGKKKQKKKGVTWADEAEGGGGCLEKTRIVSWEGPPPPLLVGRERKVCGDMLVGCEVEDKEWVKVRCGGLDGDEDVVMEVVGKASEGVKPSSNASEDPPNLSADDPPLSTSLPPSPSPPLSTSTSTSPSSPTPSPVEVEASHYHSTTRDGHDLDLRPDTDVLRISGWDSDLSDLPDESDSLDSSSSSETDSDSDSDTSGTVPVPDPTPSITGLKIRIRIPPARPTTPIRICASWDCSEVLEEAGGGYGWKVCALCRARRRARAQGRKKRGKGKKGLVVGLDEKNGGGAQGVELEDVLDYLEEEATRIVPGAQLCSVRNCIHIIPPPAEYCWKMCSWCRERNRRRPGEGRRSDVVVDSPSLNVENDIPSAHAKAKGRCQSRDCGMLLAVNSTSVECKQCLARRLLQYSATSKHRRPKSGPKNSGIMDVLGRIAISLREEYSPDKPRIPSPYIEYRSLPSLLEDFRLRLAGFLQAQSYHFMCSSNGVDGPPRALFGFDGEFSVVALDLDVPGRKADVEGEVLRLKGEVERLGRITFSPKRMVSIFDFGIITRFVCMREVAMLKPVVIQPGGAPTPAYSKTMQGELEISVLADKSHRFLPGQKTIVRFRLIG</sequence>
<reference evidence="3 4" key="1">
    <citation type="submission" date="2014-04" db="EMBL/GenBank/DDBJ databases">
        <authorList>
            <consortium name="DOE Joint Genome Institute"/>
            <person name="Kuo A."/>
            <person name="Kohler A."/>
            <person name="Nagy L.G."/>
            <person name="Floudas D."/>
            <person name="Copeland A."/>
            <person name="Barry K.W."/>
            <person name="Cichocki N."/>
            <person name="Veneault-Fourrey C."/>
            <person name="LaButti K."/>
            <person name="Lindquist E.A."/>
            <person name="Lipzen A."/>
            <person name="Lundell T."/>
            <person name="Morin E."/>
            <person name="Murat C."/>
            <person name="Sun H."/>
            <person name="Tunlid A."/>
            <person name="Henrissat B."/>
            <person name="Grigoriev I.V."/>
            <person name="Hibbett D.S."/>
            <person name="Martin F."/>
            <person name="Nordberg H.P."/>
            <person name="Cantor M.N."/>
            <person name="Hua S.X."/>
        </authorList>
    </citation>
    <scope>NUCLEOTIDE SEQUENCE [LARGE SCALE GENOMIC DNA]</scope>
    <source>
        <strain evidence="3 4">LaAM-08-1</strain>
    </source>
</reference>
<name>A0A0C9WIN6_9AGAR</name>
<feature type="compositionally biased region" description="Basic residues" evidence="2">
    <location>
        <begin position="415"/>
        <end position="428"/>
    </location>
</feature>
<evidence type="ECO:0000256" key="2">
    <source>
        <dbReference type="SAM" id="MobiDB-lite"/>
    </source>
</evidence>
<feature type="region of interest" description="Disordered" evidence="2">
    <location>
        <begin position="405"/>
        <end position="436"/>
    </location>
</feature>